<dbReference type="STRING" id="7266.A0A3B0JNJ2"/>
<feature type="domain" description="Fatty acyl-CoA reductase C-terminal" evidence="12">
    <location>
        <begin position="365"/>
        <end position="457"/>
    </location>
</feature>
<dbReference type="PANTHER" id="PTHR11011">
    <property type="entry name" value="MALE STERILITY PROTEIN 2-RELATED"/>
    <property type="match status" value="1"/>
</dbReference>
<reference evidence="15" key="1">
    <citation type="submission" date="2018-01" db="EMBL/GenBank/DDBJ databases">
        <authorList>
            <person name="Alioto T."/>
            <person name="Alioto T."/>
        </authorList>
    </citation>
    <scope>NUCLEOTIDE SEQUENCE [LARGE SCALE GENOMIC DNA]</scope>
</reference>
<organism evidence="14 15">
    <name type="scientific">Drosophila guanche</name>
    <name type="common">Fruit fly</name>
    <dbReference type="NCBI Taxonomy" id="7266"/>
    <lineage>
        <taxon>Eukaryota</taxon>
        <taxon>Metazoa</taxon>
        <taxon>Ecdysozoa</taxon>
        <taxon>Arthropoda</taxon>
        <taxon>Hexapoda</taxon>
        <taxon>Insecta</taxon>
        <taxon>Pterygota</taxon>
        <taxon>Neoptera</taxon>
        <taxon>Endopterygota</taxon>
        <taxon>Diptera</taxon>
        <taxon>Brachycera</taxon>
        <taxon>Muscomorpha</taxon>
        <taxon>Ephydroidea</taxon>
        <taxon>Drosophilidae</taxon>
        <taxon>Drosophila</taxon>
        <taxon>Sophophora</taxon>
    </lineage>
</organism>
<evidence type="ECO:0000256" key="9">
    <source>
        <dbReference type="ARBA" id="ARBA00023136"/>
    </source>
</evidence>
<dbReference type="OMA" id="SAVWYPY"/>
<dbReference type="SUPFAM" id="SSF51735">
    <property type="entry name" value="NAD(P)-binding Rossmann-fold domains"/>
    <property type="match status" value="1"/>
</dbReference>
<feature type="transmembrane region" description="Helical" evidence="11">
    <location>
        <begin position="471"/>
        <end position="492"/>
    </location>
</feature>
<dbReference type="PANTHER" id="PTHR11011:SF45">
    <property type="entry name" value="FATTY ACYL-COA REDUCTASE CG8306-RELATED"/>
    <property type="match status" value="1"/>
</dbReference>
<evidence type="ECO:0000313" key="14">
    <source>
        <dbReference type="EMBL" id="SPP72768.1"/>
    </source>
</evidence>
<dbReference type="EC" id="1.2.1.84" evidence="11"/>
<feature type="transmembrane region" description="Helical" evidence="11">
    <location>
        <begin position="356"/>
        <end position="381"/>
    </location>
</feature>
<keyword evidence="9 11" id="KW-0472">Membrane</keyword>
<keyword evidence="8 11" id="KW-0443">Lipid metabolism</keyword>
<evidence type="ECO:0000256" key="6">
    <source>
        <dbReference type="ARBA" id="ARBA00022989"/>
    </source>
</evidence>
<dbReference type="CDD" id="cd09071">
    <property type="entry name" value="FAR_C"/>
    <property type="match status" value="1"/>
</dbReference>
<evidence type="ECO:0000256" key="1">
    <source>
        <dbReference type="ARBA" id="ARBA00004141"/>
    </source>
</evidence>
<evidence type="ECO:0000256" key="11">
    <source>
        <dbReference type="RuleBase" id="RU363097"/>
    </source>
</evidence>
<evidence type="ECO:0000313" key="15">
    <source>
        <dbReference type="Proteomes" id="UP000268350"/>
    </source>
</evidence>
<evidence type="ECO:0000259" key="13">
    <source>
        <dbReference type="Pfam" id="PF07993"/>
    </source>
</evidence>
<dbReference type="EMBL" id="OUUW01000001">
    <property type="protein sequence ID" value="SPP72768.1"/>
    <property type="molecule type" value="Genomic_DNA"/>
</dbReference>
<gene>
    <name evidence="14" type="ORF">DGUA_6G000146</name>
</gene>
<dbReference type="InterPro" id="IPR036291">
    <property type="entry name" value="NAD(P)-bd_dom_sf"/>
</dbReference>
<comment type="similarity">
    <text evidence="2 11">Belongs to the fatty acyl-CoA reductase family.</text>
</comment>
<protein>
    <recommendedName>
        <fullName evidence="11">Fatty acyl-CoA reductase</fullName>
        <ecNumber evidence="11">1.2.1.84</ecNumber>
    </recommendedName>
</protein>
<name>A0A3B0JNJ2_DROGU</name>
<dbReference type="GO" id="GO:0102965">
    <property type="term" value="F:alcohol-forming long-chain fatty acyl-CoA reductase activity"/>
    <property type="evidence" value="ECO:0007669"/>
    <property type="project" value="UniProtKB-EC"/>
</dbReference>
<comment type="function">
    <text evidence="11">Catalyzes the reduction of fatty acyl-CoA to fatty alcohols.</text>
</comment>
<comment type="catalytic activity">
    <reaction evidence="10 11">
        <text>a long-chain fatty acyl-CoA + 2 NADPH + 2 H(+) = a long-chain primary fatty alcohol + 2 NADP(+) + CoA</text>
        <dbReference type="Rhea" id="RHEA:52716"/>
        <dbReference type="ChEBI" id="CHEBI:15378"/>
        <dbReference type="ChEBI" id="CHEBI:57287"/>
        <dbReference type="ChEBI" id="CHEBI:57783"/>
        <dbReference type="ChEBI" id="CHEBI:58349"/>
        <dbReference type="ChEBI" id="CHEBI:77396"/>
        <dbReference type="ChEBI" id="CHEBI:83139"/>
        <dbReference type="EC" id="1.2.1.84"/>
    </reaction>
</comment>
<dbReference type="AlphaFoldDB" id="A0A3B0JNJ2"/>
<keyword evidence="7 11" id="KW-0560">Oxidoreductase</keyword>
<evidence type="ECO:0000259" key="12">
    <source>
        <dbReference type="Pfam" id="PF03015"/>
    </source>
</evidence>
<evidence type="ECO:0000256" key="10">
    <source>
        <dbReference type="ARBA" id="ARBA00052530"/>
    </source>
</evidence>
<dbReference type="OrthoDB" id="429813at2759"/>
<dbReference type="GO" id="GO:0016020">
    <property type="term" value="C:membrane"/>
    <property type="evidence" value="ECO:0007669"/>
    <property type="project" value="UniProtKB-SubCell"/>
</dbReference>
<dbReference type="GO" id="GO:0035336">
    <property type="term" value="P:long-chain fatty-acyl-CoA metabolic process"/>
    <property type="evidence" value="ECO:0007669"/>
    <property type="project" value="TreeGrafter"/>
</dbReference>
<dbReference type="Gene3D" id="3.40.50.720">
    <property type="entry name" value="NAD(P)-binding Rossmann-like Domain"/>
    <property type="match status" value="1"/>
</dbReference>
<dbReference type="Proteomes" id="UP000268350">
    <property type="component" value="Unassembled WGS sequence"/>
</dbReference>
<dbReference type="Pfam" id="PF03015">
    <property type="entry name" value="Sterile"/>
    <property type="match status" value="1"/>
</dbReference>
<keyword evidence="6 11" id="KW-1133">Transmembrane helix</keyword>
<dbReference type="GO" id="GO:0080019">
    <property type="term" value="F:alcohol-forming very long-chain fatty acyl-CoA reductase activity"/>
    <property type="evidence" value="ECO:0007669"/>
    <property type="project" value="InterPro"/>
</dbReference>
<feature type="domain" description="Thioester reductase (TE)" evidence="13">
    <location>
        <begin position="17"/>
        <end position="288"/>
    </location>
</feature>
<dbReference type="InterPro" id="IPR026055">
    <property type="entry name" value="FAR"/>
</dbReference>
<dbReference type="InterPro" id="IPR033640">
    <property type="entry name" value="FAR_C"/>
</dbReference>
<keyword evidence="15" id="KW-1185">Reference proteome</keyword>
<evidence type="ECO:0000256" key="8">
    <source>
        <dbReference type="ARBA" id="ARBA00023098"/>
    </source>
</evidence>
<dbReference type="GO" id="GO:0005777">
    <property type="term" value="C:peroxisome"/>
    <property type="evidence" value="ECO:0007669"/>
    <property type="project" value="TreeGrafter"/>
</dbReference>
<evidence type="ECO:0000256" key="3">
    <source>
        <dbReference type="ARBA" id="ARBA00022516"/>
    </source>
</evidence>
<proteinExistence type="inferred from homology"/>
<keyword evidence="4 11" id="KW-0812">Transmembrane</keyword>
<feature type="transmembrane region" description="Helical" evidence="11">
    <location>
        <begin position="498"/>
        <end position="515"/>
    </location>
</feature>
<dbReference type="FunFam" id="3.40.50.720:FF:000143">
    <property type="entry name" value="Fatty acyl-CoA reductase"/>
    <property type="match status" value="1"/>
</dbReference>
<evidence type="ECO:0000256" key="5">
    <source>
        <dbReference type="ARBA" id="ARBA00022857"/>
    </source>
</evidence>
<dbReference type="InterPro" id="IPR013120">
    <property type="entry name" value="FAR_NAD-bd"/>
</dbReference>
<evidence type="ECO:0000256" key="2">
    <source>
        <dbReference type="ARBA" id="ARBA00005928"/>
    </source>
</evidence>
<accession>A0A3B0JNJ2</accession>
<keyword evidence="5 11" id="KW-0521">NADP</keyword>
<evidence type="ECO:0000256" key="7">
    <source>
        <dbReference type="ARBA" id="ARBA00023002"/>
    </source>
</evidence>
<dbReference type="Pfam" id="PF07993">
    <property type="entry name" value="NAD_binding_4"/>
    <property type="match status" value="1"/>
</dbReference>
<evidence type="ECO:0000256" key="4">
    <source>
        <dbReference type="ARBA" id="ARBA00022692"/>
    </source>
</evidence>
<comment type="subcellular location">
    <subcellularLocation>
        <location evidence="1">Membrane</location>
        <topology evidence="1">Multi-pass membrane protein</topology>
    </subcellularLocation>
</comment>
<sequence length="516" mass="58581">MASSSITDFYAGRNVFITGATGFVGVTIVEKLLRDVPKVGNLYLLMRAKKGKSVQERLEELKKNSVFDRFKEMQLESRLAKIVPIEGDVGLDNLGISPKDRQTLIDNVNVVFHSAATLDFFQSLKETTNINLKGTRRVVELCRQLKQLDSLVHVSSAYVNAYLTEVEEKLYPSPDDPEKIIQLAETLNDEALKALEKKLLKDHPNTYTFTKHLAEHEVANAASSFPCGIVRPSMITAAWKEPIPGWTISKNGPQGFFMGASKGVLRRLPLDPSIIMDYIPIDVVVNGIITTGYYVNALKAKNAGRPAELQIFHLTSSTYKPFRFDLMADKINSYLHDYPLNSAVWYPNLRLVKSLWVFRLSAILFHFVPAFFLDIVTRIAGGRPILMRLHKNVWNSLNTLERFIFTEWHFDSKRLLALSKSMDAVDRKKFIIDIGELTWDEYFANTIRGVRQYLSKESPKNLEKARRKDKILLGLHVALQLLFWFGIFKLIVCISGVSNAKAALILPVFYYLFGLL</sequence>
<keyword evidence="3 11" id="KW-0444">Lipid biosynthesis</keyword>
<dbReference type="CDD" id="cd05236">
    <property type="entry name" value="FAR-N_SDR_e"/>
    <property type="match status" value="1"/>
</dbReference>